<evidence type="ECO:0000256" key="2">
    <source>
        <dbReference type="SAM" id="Phobius"/>
    </source>
</evidence>
<gene>
    <name evidence="4" type="ORF">V5N11_035349</name>
</gene>
<dbReference type="Proteomes" id="UP001558713">
    <property type="component" value="Unassembled WGS sequence"/>
</dbReference>
<reference evidence="4 5" key="1">
    <citation type="submission" date="2024-04" db="EMBL/GenBank/DDBJ databases">
        <title>Genome assembly C_amara_ONT_v2.</title>
        <authorList>
            <person name="Yant L."/>
            <person name="Moore C."/>
            <person name="Slenker M."/>
        </authorList>
    </citation>
    <scope>NUCLEOTIDE SEQUENCE [LARGE SCALE GENOMIC DNA]</scope>
    <source>
        <tissue evidence="4">Leaf</tissue>
    </source>
</reference>
<feature type="transmembrane region" description="Helical" evidence="2">
    <location>
        <begin position="196"/>
        <end position="215"/>
    </location>
</feature>
<dbReference type="InterPro" id="IPR000157">
    <property type="entry name" value="TIR_dom"/>
</dbReference>
<dbReference type="PROSITE" id="PS50104">
    <property type="entry name" value="TIR"/>
    <property type="match status" value="1"/>
</dbReference>
<feature type="domain" description="TIR" evidence="3">
    <location>
        <begin position="7"/>
        <end position="170"/>
    </location>
</feature>
<dbReference type="FunFam" id="3.40.50.10140:FF:000007">
    <property type="entry name" value="Disease resistance protein (TIR-NBS-LRR class)"/>
    <property type="match status" value="1"/>
</dbReference>
<dbReference type="EMBL" id="JBANAX010000422">
    <property type="protein sequence ID" value="KAL1209284.1"/>
    <property type="molecule type" value="Genomic_DNA"/>
</dbReference>
<dbReference type="SMART" id="SM00255">
    <property type="entry name" value="TIR"/>
    <property type="match status" value="1"/>
</dbReference>
<feature type="transmembrane region" description="Helical" evidence="2">
    <location>
        <begin position="236"/>
        <end position="258"/>
    </location>
</feature>
<sequence>MAILSRPVQQVFINFRGKDVRYNFASHLTDALERNNIKFFIDTHEQKGRDLKYLFKRIEEATIVLVILSTRYTESKWCLEELSTIIEQAKKREMIVIPIFYKVRPEDVRKQKGVFGQRFRRRTKESSPEEIEKWQVALKAVSNKIGLTLDHQRSEAKFIKKIVAEVKKVLTTVQSDEAREEDVVKKVKIYNVPLNLRPWFGSAVGLISAVLGLVTENVQSDEGREDVVKKVKTYNVLLNLCPWFGSAVGLISAVLGLVTETVQSVEGTEDDCAKKVKTLNVPLVPLPWSLFGSAVELIGAVLGLLTKTVHKCTSPAKVILTGKAGSLVAISSRWADNSV</sequence>
<dbReference type="InterPro" id="IPR035897">
    <property type="entry name" value="Toll_tir_struct_dom_sf"/>
</dbReference>
<protein>
    <submittedName>
        <fullName evidence="4">Disease resistance protein RBA1</fullName>
    </submittedName>
</protein>
<feature type="transmembrane region" description="Helical" evidence="2">
    <location>
        <begin position="286"/>
        <end position="305"/>
    </location>
</feature>
<evidence type="ECO:0000313" key="5">
    <source>
        <dbReference type="Proteomes" id="UP001558713"/>
    </source>
</evidence>
<dbReference type="SUPFAM" id="SSF52200">
    <property type="entry name" value="Toll/Interleukin receptor TIR domain"/>
    <property type="match status" value="1"/>
</dbReference>
<name>A0ABD1ARN6_CARAN</name>
<evidence type="ECO:0000259" key="3">
    <source>
        <dbReference type="PROSITE" id="PS50104"/>
    </source>
</evidence>
<keyword evidence="2" id="KW-0812">Transmembrane</keyword>
<evidence type="ECO:0000256" key="1">
    <source>
        <dbReference type="ARBA" id="ARBA00023027"/>
    </source>
</evidence>
<proteinExistence type="predicted"/>
<keyword evidence="1" id="KW-0520">NAD</keyword>
<accession>A0ABD1ARN6</accession>
<keyword evidence="5" id="KW-1185">Reference proteome</keyword>
<organism evidence="4 5">
    <name type="scientific">Cardamine amara subsp. amara</name>
    <dbReference type="NCBI Taxonomy" id="228776"/>
    <lineage>
        <taxon>Eukaryota</taxon>
        <taxon>Viridiplantae</taxon>
        <taxon>Streptophyta</taxon>
        <taxon>Embryophyta</taxon>
        <taxon>Tracheophyta</taxon>
        <taxon>Spermatophyta</taxon>
        <taxon>Magnoliopsida</taxon>
        <taxon>eudicotyledons</taxon>
        <taxon>Gunneridae</taxon>
        <taxon>Pentapetalae</taxon>
        <taxon>rosids</taxon>
        <taxon>malvids</taxon>
        <taxon>Brassicales</taxon>
        <taxon>Brassicaceae</taxon>
        <taxon>Cardamineae</taxon>
        <taxon>Cardamine</taxon>
    </lineage>
</organism>
<keyword evidence="2" id="KW-0472">Membrane</keyword>
<keyword evidence="2" id="KW-1133">Transmembrane helix</keyword>
<dbReference type="PANTHER" id="PTHR32009:SF63">
    <property type="entry name" value="RESISTANCE PROTEIN (TIR CLASS), PUTATIVE-RELATED"/>
    <property type="match status" value="1"/>
</dbReference>
<comment type="caution">
    <text evidence="4">The sequence shown here is derived from an EMBL/GenBank/DDBJ whole genome shotgun (WGS) entry which is preliminary data.</text>
</comment>
<dbReference type="PANTHER" id="PTHR32009">
    <property type="entry name" value="TMV RESISTANCE PROTEIN N-LIKE"/>
    <property type="match status" value="1"/>
</dbReference>
<dbReference type="AlphaFoldDB" id="A0ABD1ARN6"/>
<dbReference type="Pfam" id="PF01582">
    <property type="entry name" value="TIR"/>
    <property type="match status" value="1"/>
</dbReference>
<dbReference type="Gene3D" id="3.40.50.10140">
    <property type="entry name" value="Toll/interleukin-1 receptor homology (TIR) domain"/>
    <property type="match status" value="1"/>
</dbReference>
<evidence type="ECO:0000313" key="4">
    <source>
        <dbReference type="EMBL" id="KAL1209284.1"/>
    </source>
</evidence>